<dbReference type="GO" id="GO:0006310">
    <property type="term" value="P:DNA recombination"/>
    <property type="evidence" value="ECO:0007669"/>
    <property type="project" value="UniProtKB-KW"/>
</dbReference>
<sequence>MPKRKNSSIKEYKLKSGAKRYYFKISLGINSYGKRIVTTRRGFKSYAEAEEAFNQLSTKKADDFVKQKQITVDELFTLYFKTYKANTKEVSALSQNSQYKNHIKPFFGGRYIDQITTLEIQQWANKLAHEIVEARRNISFLENMYEYARKNNMIESNPVSKIIKPKYKKPSSFHNGENVYTEKELTDFLNTAKEVSPIIFTYFKLLASTGLRKSEALALKWEDIDLDKKTINVNKTISYGPNYKIITHAPKTKASIRTIPFSDTLKNVLIKYRDNYSTSSKIVFANRRGAYFDTARPGLWLKRVYKKNTDLPHITPHGFRHTFATLLIENTNIKPKTVQMLLGHATISMTLNLYTHINENNFADANQAFKNIGF</sequence>
<evidence type="ECO:0000256" key="4">
    <source>
        <dbReference type="ARBA" id="ARBA00023172"/>
    </source>
</evidence>
<dbReference type="InterPro" id="IPR002104">
    <property type="entry name" value="Integrase_catalytic"/>
</dbReference>
<feature type="domain" description="Tyr recombinase" evidence="6">
    <location>
        <begin position="174"/>
        <end position="367"/>
    </location>
</feature>
<name>A0AB33CHI1_LACGS</name>
<dbReference type="CDD" id="cd01189">
    <property type="entry name" value="INT_ICEBs1_C_like"/>
    <property type="match status" value="1"/>
</dbReference>
<evidence type="ECO:0000259" key="6">
    <source>
        <dbReference type="PROSITE" id="PS51898"/>
    </source>
</evidence>
<evidence type="ECO:0000313" key="8">
    <source>
        <dbReference type="Proteomes" id="UP000195798"/>
    </source>
</evidence>
<dbReference type="Gene3D" id="1.10.150.130">
    <property type="match status" value="1"/>
</dbReference>
<dbReference type="Pfam" id="PF14657">
    <property type="entry name" value="Arm-DNA-bind_4"/>
    <property type="match status" value="1"/>
</dbReference>
<dbReference type="InterPro" id="IPR010998">
    <property type="entry name" value="Integrase_recombinase_N"/>
</dbReference>
<dbReference type="SUPFAM" id="SSF56349">
    <property type="entry name" value="DNA breaking-rejoining enzymes"/>
    <property type="match status" value="1"/>
</dbReference>
<keyword evidence="3" id="KW-0238">DNA-binding</keyword>
<dbReference type="InterPro" id="IPR028259">
    <property type="entry name" value="AP2-like_int_N"/>
</dbReference>
<dbReference type="Proteomes" id="UP000195798">
    <property type="component" value="Chromosome"/>
</dbReference>
<keyword evidence="4" id="KW-0233">DNA recombination</keyword>
<keyword evidence="2" id="KW-0229">DNA integration</keyword>
<dbReference type="Pfam" id="PF00589">
    <property type="entry name" value="Phage_integrase"/>
    <property type="match status" value="1"/>
</dbReference>
<dbReference type="AlphaFoldDB" id="A0AB33CHI1"/>
<dbReference type="Pfam" id="PF14659">
    <property type="entry name" value="Phage_int_SAM_3"/>
    <property type="match status" value="1"/>
</dbReference>
<keyword evidence="5" id="KW-0175">Coiled coil</keyword>
<dbReference type="InterPro" id="IPR004107">
    <property type="entry name" value="Integrase_SAM-like_N"/>
</dbReference>
<evidence type="ECO:0000313" key="7">
    <source>
        <dbReference type="EMBL" id="ART99224.1"/>
    </source>
</evidence>
<dbReference type="PANTHER" id="PTHR30629">
    <property type="entry name" value="PROPHAGE INTEGRASE"/>
    <property type="match status" value="1"/>
</dbReference>
<dbReference type="GO" id="GO:0003677">
    <property type="term" value="F:DNA binding"/>
    <property type="evidence" value="ECO:0007669"/>
    <property type="project" value="UniProtKB-KW"/>
</dbReference>
<feature type="coiled-coil region" evidence="5">
    <location>
        <begin position="124"/>
        <end position="151"/>
    </location>
</feature>
<dbReference type="Gene3D" id="1.10.443.10">
    <property type="entry name" value="Intergrase catalytic core"/>
    <property type="match status" value="1"/>
</dbReference>
<dbReference type="InterPro" id="IPR050808">
    <property type="entry name" value="Phage_Integrase"/>
</dbReference>
<reference evidence="7 8" key="1">
    <citation type="submission" date="2017-05" db="EMBL/GenBank/DDBJ databases">
        <authorList>
            <person name="Oh N.-S."/>
        </authorList>
    </citation>
    <scope>NUCLEOTIDE SEQUENCE [LARGE SCALE GENOMIC DNA]</scope>
    <source>
        <strain evidence="7 8">4M13</strain>
    </source>
</reference>
<evidence type="ECO:0000256" key="1">
    <source>
        <dbReference type="ARBA" id="ARBA00008857"/>
    </source>
</evidence>
<dbReference type="PANTHER" id="PTHR30629:SF2">
    <property type="entry name" value="PROPHAGE INTEGRASE INTS-RELATED"/>
    <property type="match status" value="1"/>
</dbReference>
<dbReference type="PROSITE" id="PS51898">
    <property type="entry name" value="TYR_RECOMBINASE"/>
    <property type="match status" value="1"/>
</dbReference>
<evidence type="ECO:0000256" key="2">
    <source>
        <dbReference type="ARBA" id="ARBA00022908"/>
    </source>
</evidence>
<dbReference type="GO" id="GO:0015074">
    <property type="term" value="P:DNA integration"/>
    <property type="evidence" value="ECO:0007669"/>
    <property type="project" value="UniProtKB-KW"/>
</dbReference>
<evidence type="ECO:0000256" key="5">
    <source>
        <dbReference type="SAM" id="Coils"/>
    </source>
</evidence>
<dbReference type="EMBL" id="CP021427">
    <property type="protein sequence ID" value="ART99224.1"/>
    <property type="molecule type" value="Genomic_DNA"/>
</dbReference>
<protein>
    <submittedName>
        <fullName evidence="7">Site-specific integrase</fullName>
    </submittedName>
</protein>
<accession>A0AB33CHI1</accession>
<dbReference type="InterPro" id="IPR011010">
    <property type="entry name" value="DNA_brk_join_enz"/>
</dbReference>
<comment type="similarity">
    <text evidence="1">Belongs to the 'phage' integrase family.</text>
</comment>
<dbReference type="RefSeq" id="WP_065169648.1">
    <property type="nucleotide sequence ID" value="NZ_CP021427.1"/>
</dbReference>
<gene>
    <name evidence="7" type="ORF">CCE30_10180</name>
</gene>
<proteinExistence type="inferred from homology"/>
<organism evidence="7 8">
    <name type="scientific">Lactobacillus gasseri</name>
    <dbReference type="NCBI Taxonomy" id="1596"/>
    <lineage>
        <taxon>Bacteria</taxon>
        <taxon>Bacillati</taxon>
        <taxon>Bacillota</taxon>
        <taxon>Bacilli</taxon>
        <taxon>Lactobacillales</taxon>
        <taxon>Lactobacillaceae</taxon>
        <taxon>Lactobacillus</taxon>
    </lineage>
</organism>
<dbReference type="InterPro" id="IPR013762">
    <property type="entry name" value="Integrase-like_cat_sf"/>
</dbReference>
<evidence type="ECO:0000256" key="3">
    <source>
        <dbReference type="ARBA" id="ARBA00023125"/>
    </source>
</evidence>